<dbReference type="InterPro" id="IPR001902">
    <property type="entry name" value="SLC26A/SulP_fam"/>
</dbReference>
<keyword evidence="2 6" id="KW-0812">Transmembrane</keyword>
<dbReference type="Proteomes" id="UP000678499">
    <property type="component" value="Unassembled WGS sequence"/>
</dbReference>
<feature type="transmembrane region" description="Helical" evidence="6">
    <location>
        <begin position="455"/>
        <end position="475"/>
    </location>
</feature>
<keyword evidence="4 6" id="KW-0472">Membrane</keyword>
<dbReference type="Gene3D" id="3.30.750.24">
    <property type="entry name" value="STAS domain"/>
    <property type="match status" value="1"/>
</dbReference>
<feature type="transmembrane region" description="Helical" evidence="6">
    <location>
        <begin position="268"/>
        <end position="291"/>
    </location>
</feature>
<dbReference type="InterPro" id="IPR011547">
    <property type="entry name" value="SLC26A/SulP_dom"/>
</dbReference>
<dbReference type="Pfam" id="PF00916">
    <property type="entry name" value="Sulfate_transp"/>
    <property type="match status" value="1"/>
</dbReference>
<evidence type="ECO:0000256" key="5">
    <source>
        <dbReference type="SAM" id="MobiDB-lite"/>
    </source>
</evidence>
<dbReference type="PROSITE" id="PS50801">
    <property type="entry name" value="STAS"/>
    <property type="match status" value="1"/>
</dbReference>
<dbReference type="InterPro" id="IPR036513">
    <property type="entry name" value="STAS_dom_sf"/>
</dbReference>
<dbReference type="NCBIfam" id="TIGR00815">
    <property type="entry name" value="sulP"/>
    <property type="match status" value="1"/>
</dbReference>
<evidence type="ECO:0000256" key="4">
    <source>
        <dbReference type="ARBA" id="ARBA00023136"/>
    </source>
</evidence>
<reference evidence="8" key="1">
    <citation type="submission" date="2020-11" db="EMBL/GenBank/DDBJ databases">
        <authorList>
            <person name="Tran Van P."/>
        </authorList>
    </citation>
    <scope>NUCLEOTIDE SEQUENCE</scope>
</reference>
<keyword evidence="9" id="KW-1185">Reference proteome</keyword>
<evidence type="ECO:0000256" key="3">
    <source>
        <dbReference type="ARBA" id="ARBA00022989"/>
    </source>
</evidence>
<feature type="compositionally biased region" description="Polar residues" evidence="5">
    <location>
        <begin position="1"/>
        <end position="11"/>
    </location>
</feature>
<feature type="transmembrane region" description="Helical" evidence="6">
    <location>
        <begin position="429"/>
        <end position="448"/>
    </location>
</feature>
<keyword evidence="3 6" id="KW-1133">Transmembrane helix</keyword>
<feature type="transmembrane region" description="Helical" evidence="6">
    <location>
        <begin position="161"/>
        <end position="179"/>
    </location>
</feature>
<feature type="transmembrane region" description="Helical" evidence="6">
    <location>
        <begin position="105"/>
        <end position="125"/>
    </location>
</feature>
<feature type="transmembrane region" description="Helical" evidence="6">
    <location>
        <begin position="303"/>
        <end position="325"/>
    </location>
</feature>
<dbReference type="OrthoDB" id="7365796at2759"/>
<feature type="transmembrane region" description="Helical" evidence="6">
    <location>
        <begin position="199"/>
        <end position="221"/>
    </location>
</feature>
<feature type="domain" description="STAS" evidence="7">
    <location>
        <begin position="553"/>
        <end position="787"/>
    </location>
</feature>
<evidence type="ECO:0000256" key="6">
    <source>
        <dbReference type="SAM" id="Phobius"/>
    </source>
</evidence>
<dbReference type="GO" id="GO:0016020">
    <property type="term" value="C:membrane"/>
    <property type="evidence" value="ECO:0007669"/>
    <property type="project" value="UniProtKB-SubCell"/>
</dbReference>
<evidence type="ECO:0000313" key="9">
    <source>
        <dbReference type="Proteomes" id="UP000678499"/>
    </source>
</evidence>
<dbReference type="AlphaFoldDB" id="A0A7R9GDK7"/>
<dbReference type="EMBL" id="CAJPEX010001247">
    <property type="protein sequence ID" value="CAG0918639.1"/>
    <property type="molecule type" value="Genomic_DNA"/>
</dbReference>
<dbReference type="CDD" id="cd07042">
    <property type="entry name" value="STAS_SulP_like_sulfate_transporter"/>
    <property type="match status" value="1"/>
</dbReference>
<protein>
    <recommendedName>
        <fullName evidence="7">STAS domain-containing protein</fullName>
    </recommendedName>
</protein>
<dbReference type="InterPro" id="IPR002645">
    <property type="entry name" value="STAS_dom"/>
</dbReference>
<name>A0A7R9GDK7_9CRUS</name>
<evidence type="ECO:0000256" key="2">
    <source>
        <dbReference type="ARBA" id="ARBA00022692"/>
    </source>
</evidence>
<evidence type="ECO:0000259" key="7">
    <source>
        <dbReference type="PROSITE" id="PS50801"/>
    </source>
</evidence>
<comment type="subcellular location">
    <subcellularLocation>
        <location evidence="1">Membrane</location>
        <topology evidence="1">Multi-pass membrane protein</topology>
    </subcellularLocation>
</comment>
<feature type="transmembrane region" description="Helical" evidence="6">
    <location>
        <begin position="490"/>
        <end position="521"/>
    </location>
</feature>
<feature type="region of interest" description="Disordered" evidence="5">
    <location>
        <begin position="1"/>
        <end position="24"/>
    </location>
</feature>
<feature type="region of interest" description="Disordered" evidence="5">
    <location>
        <begin position="671"/>
        <end position="703"/>
    </location>
</feature>
<dbReference type="GO" id="GO:0055085">
    <property type="term" value="P:transmembrane transport"/>
    <property type="evidence" value="ECO:0007669"/>
    <property type="project" value="InterPro"/>
</dbReference>
<feature type="transmembrane region" description="Helical" evidence="6">
    <location>
        <begin position="137"/>
        <end position="154"/>
    </location>
</feature>
<dbReference type="PANTHER" id="PTHR11814">
    <property type="entry name" value="SULFATE TRANSPORTER"/>
    <property type="match status" value="1"/>
</dbReference>
<feature type="transmembrane region" description="Helical" evidence="6">
    <location>
        <begin position="359"/>
        <end position="382"/>
    </location>
</feature>
<organism evidence="8">
    <name type="scientific">Notodromas monacha</name>
    <dbReference type="NCBI Taxonomy" id="399045"/>
    <lineage>
        <taxon>Eukaryota</taxon>
        <taxon>Metazoa</taxon>
        <taxon>Ecdysozoa</taxon>
        <taxon>Arthropoda</taxon>
        <taxon>Crustacea</taxon>
        <taxon>Oligostraca</taxon>
        <taxon>Ostracoda</taxon>
        <taxon>Podocopa</taxon>
        <taxon>Podocopida</taxon>
        <taxon>Cypridocopina</taxon>
        <taxon>Cypridoidea</taxon>
        <taxon>Cyprididae</taxon>
        <taxon>Notodromas</taxon>
    </lineage>
</organism>
<sequence length="905" mass="102251">MTSKASASEGSAATGKGNAEMRTTQGSVDKRALLSIEREVLDENQYLANAGYTELLWPSLKDDLLGVYRHFRPKLPKLSQKKLKMWLFSILPILKWTSEYQIRKFLPYDVVAGVTVGIMHIPQGLGYASLARVEPVRGLYVALLPAIVYVLLGTSHHNSMGTFAVVMYMTGFAIDQTFFENPQEIPPYTREELMTLMTFAIGIWQIVLGITRMGSLLSVLLSDTLVSGFTTGAAFLVITSQVPTLFGLETTDWTTTFPKHFHLHYLVLTRMHLANTVAVVISVFTMTVLIINNDLMRKMLLKFCPFPFPMELVLMCIGIGLSTWLNLASRHGVQVIGTIPLGLPYFRTFPLELLWKKEVIIWSMAIGLVSFTTSYSMGRILARKWTYDVLPNQELLAMGTANVVGSFFMSGPIAASLSRSVIQQVTGGVTQVASIVSALLLVFVLLVVAKFFEMLPTCVLASLIVVSLKGLFLQFEDLEHVFWTNRLDSFIWFATFFTVVLVDIEWGLVAGLGMSFAALLWTSYFGEATALGQIPGTELFANPAKFTEASFTLDLGGVLHFANVAEYRRMLSKKTDFDPECWFKHMTPAAETLQKKGLLRRSFSSAKSKLISSSQLLPFVGPLNGKRDVSKEVKQFTDLEKVRRPTEKPVGVILDEDLEVYSNNEEISDFEPWNFEKNEEEDETEPDQSQAVENGAPRRNSIHVDRIGNPLPLRYLIIDLSSTLIVDLAAIQFLKTLVVDYDRVNVQILFAGPTVGTLEKLLRSRFIEDQSPMEFFFPTLFDAVTYARHRGYQHIEPRPYIPNTKREIKHGRFPLAADLRIEHNRRKLRTTVSIEQPPEAPLPRRRRRRRHAIRRTWQIDTAVLGFHRMTKGDRSGVIPQSQLQPRHSRCCRCPPCHRGTRTQHR</sequence>
<proteinExistence type="predicted"/>
<gene>
    <name evidence="8" type="ORF">NMOB1V02_LOCUS6187</name>
</gene>
<evidence type="ECO:0000313" key="8">
    <source>
        <dbReference type="EMBL" id="CAD7278487.1"/>
    </source>
</evidence>
<evidence type="ECO:0000256" key="1">
    <source>
        <dbReference type="ARBA" id="ARBA00004141"/>
    </source>
</evidence>
<dbReference type="EMBL" id="OA883284">
    <property type="protein sequence ID" value="CAD7278487.1"/>
    <property type="molecule type" value="Genomic_DNA"/>
</dbReference>
<accession>A0A7R9GDK7</accession>
<feature type="transmembrane region" description="Helical" evidence="6">
    <location>
        <begin position="394"/>
        <end position="417"/>
    </location>
</feature>
<dbReference type="SUPFAM" id="SSF52091">
    <property type="entry name" value="SpoIIaa-like"/>
    <property type="match status" value="1"/>
</dbReference>